<evidence type="ECO:0000256" key="2">
    <source>
        <dbReference type="ARBA" id="ARBA00022679"/>
    </source>
</evidence>
<keyword evidence="2 11" id="KW-0808">Transferase</keyword>
<dbReference type="InterPro" id="IPR001594">
    <property type="entry name" value="Palmitoyltrfase_DHHC"/>
</dbReference>
<feature type="domain" description="Palmitoyltransferase DHHC" evidence="12">
    <location>
        <begin position="156"/>
        <end position="298"/>
    </location>
</feature>
<dbReference type="PANTHER" id="PTHR22883:SF23">
    <property type="entry name" value="PALMITOYLTRANSFERASE ZDHHC6"/>
    <property type="match status" value="1"/>
</dbReference>
<dbReference type="OrthoDB" id="9909019at2759"/>
<gene>
    <name evidence="13" type="ORF">L873DRAFT_1810917</name>
</gene>
<evidence type="ECO:0000256" key="9">
    <source>
        <dbReference type="ARBA" id="ARBA00038298"/>
    </source>
</evidence>
<evidence type="ECO:0000256" key="3">
    <source>
        <dbReference type="ARBA" id="ARBA00022692"/>
    </source>
</evidence>
<evidence type="ECO:0000256" key="1">
    <source>
        <dbReference type="ARBA" id="ARBA00004141"/>
    </source>
</evidence>
<evidence type="ECO:0000256" key="10">
    <source>
        <dbReference type="ARBA" id="ARBA00048048"/>
    </source>
</evidence>
<dbReference type="EC" id="2.3.1.225" evidence="11"/>
<evidence type="ECO:0000313" key="13">
    <source>
        <dbReference type="EMBL" id="RPA96819.1"/>
    </source>
</evidence>
<dbReference type="GO" id="GO:0005783">
    <property type="term" value="C:endoplasmic reticulum"/>
    <property type="evidence" value="ECO:0007669"/>
    <property type="project" value="TreeGrafter"/>
</dbReference>
<comment type="domain">
    <text evidence="11">The DHHC domain is required for palmitoyltransferase activity.</text>
</comment>
<comment type="subcellular location">
    <subcellularLocation>
        <location evidence="1">Membrane</location>
        <topology evidence="1">Multi-pass membrane protein</topology>
    </subcellularLocation>
</comment>
<dbReference type="Pfam" id="PF01529">
    <property type="entry name" value="DHHC"/>
    <property type="match status" value="1"/>
</dbReference>
<evidence type="ECO:0000256" key="6">
    <source>
        <dbReference type="ARBA" id="ARBA00023139"/>
    </source>
</evidence>
<keyword evidence="5 11" id="KW-0472">Membrane</keyword>
<dbReference type="Proteomes" id="UP000276215">
    <property type="component" value="Unassembled WGS sequence"/>
</dbReference>
<name>A0A3N4JEZ0_9PEZI</name>
<keyword evidence="14" id="KW-1185">Reference proteome</keyword>
<feature type="transmembrane region" description="Helical" evidence="11">
    <location>
        <begin position="240"/>
        <end position="256"/>
    </location>
</feature>
<reference evidence="13 14" key="1">
    <citation type="journal article" date="2018" name="Nat. Ecol. Evol.">
        <title>Pezizomycetes genomes reveal the molecular basis of ectomycorrhizal truffle lifestyle.</title>
        <authorList>
            <person name="Murat C."/>
            <person name="Payen T."/>
            <person name="Noel B."/>
            <person name="Kuo A."/>
            <person name="Morin E."/>
            <person name="Chen J."/>
            <person name="Kohler A."/>
            <person name="Krizsan K."/>
            <person name="Balestrini R."/>
            <person name="Da Silva C."/>
            <person name="Montanini B."/>
            <person name="Hainaut M."/>
            <person name="Levati E."/>
            <person name="Barry K.W."/>
            <person name="Belfiori B."/>
            <person name="Cichocki N."/>
            <person name="Clum A."/>
            <person name="Dockter R.B."/>
            <person name="Fauchery L."/>
            <person name="Guy J."/>
            <person name="Iotti M."/>
            <person name="Le Tacon F."/>
            <person name="Lindquist E.A."/>
            <person name="Lipzen A."/>
            <person name="Malagnac F."/>
            <person name="Mello A."/>
            <person name="Molinier V."/>
            <person name="Miyauchi S."/>
            <person name="Poulain J."/>
            <person name="Riccioni C."/>
            <person name="Rubini A."/>
            <person name="Sitrit Y."/>
            <person name="Splivallo R."/>
            <person name="Traeger S."/>
            <person name="Wang M."/>
            <person name="Zifcakova L."/>
            <person name="Wipf D."/>
            <person name="Zambonelli A."/>
            <person name="Paolocci F."/>
            <person name="Nowrousian M."/>
            <person name="Ottonello S."/>
            <person name="Baldrian P."/>
            <person name="Spatafora J.W."/>
            <person name="Henrissat B."/>
            <person name="Nagy L.G."/>
            <person name="Aury J.M."/>
            <person name="Wincker P."/>
            <person name="Grigoriev I.V."/>
            <person name="Bonfante P."/>
            <person name="Martin F.M."/>
        </authorList>
    </citation>
    <scope>NUCLEOTIDE SEQUENCE [LARGE SCALE GENOMIC DNA]</scope>
    <source>
        <strain evidence="13 14">120613-1</strain>
    </source>
</reference>
<evidence type="ECO:0000256" key="7">
    <source>
        <dbReference type="ARBA" id="ARBA00023288"/>
    </source>
</evidence>
<evidence type="ECO:0000256" key="8">
    <source>
        <dbReference type="ARBA" id="ARBA00023315"/>
    </source>
</evidence>
<feature type="transmembrane region" description="Helical" evidence="11">
    <location>
        <begin position="201"/>
        <end position="220"/>
    </location>
</feature>
<dbReference type="GO" id="GO:0006612">
    <property type="term" value="P:protein targeting to membrane"/>
    <property type="evidence" value="ECO:0007669"/>
    <property type="project" value="TreeGrafter"/>
</dbReference>
<dbReference type="EMBL" id="ML120411">
    <property type="protein sequence ID" value="RPA96819.1"/>
    <property type="molecule type" value="Genomic_DNA"/>
</dbReference>
<dbReference type="GO" id="GO:0019706">
    <property type="term" value="F:protein-cysteine S-palmitoyltransferase activity"/>
    <property type="evidence" value="ECO:0007669"/>
    <property type="project" value="UniProtKB-EC"/>
</dbReference>
<evidence type="ECO:0000256" key="4">
    <source>
        <dbReference type="ARBA" id="ARBA00022989"/>
    </source>
</evidence>
<dbReference type="STRING" id="1336337.A0A3N4JEZ0"/>
<organism evidence="13 14">
    <name type="scientific">Choiromyces venosus 120613-1</name>
    <dbReference type="NCBI Taxonomy" id="1336337"/>
    <lineage>
        <taxon>Eukaryota</taxon>
        <taxon>Fungi</taxon>
        <taxon>Dikarya</taxon>
        <taxon>Ascomycota</taxon>
        <taxon>Pezizomycotina</taxon>
        <taxon>Pezizomycetes</taxon>
        <taxon>Pezizales</taxon>
        <taxon>Tuberaceae</taxon>
        <taxon>Choiromyces</taxon>
    </lineage>
</organism>
<dbReference type="InterPro" id="IPR039859">
    <property type="entry name" value="PFA4/ZDH16/20/ERF2-like"/>
</dbReference>
<dbReference type="PANTHER" id="PTHR22883">
    <property type="entry name" value="ZINC FINGER DHHC DOMAIN CONTAINING PROTEIN"/>
    <property type="match status" value="1"/>
</dbReference>
<comment type="similarity">
    <text evidence="9">Belongs to the DHHC palmitoyltransferase family. PFA5 subfamily.</text>
</comment>
<dbReference type="GO" id="GO:0005794">
    <property type="term" value="C:Golgi apparatus"/>
    <property type="evidence" value="ECO:0007669"/>
    <property type="project" value="TreeGrafter"/>
</dbReference>
<keyword evidence="8 11" id="KW-0012">Acyltransferase</keyword>
<protein>
    <recommendedName>
        <fullName evidence="11">Palmitoyltransferase</fullName>
        <ecNumber evidence="11">2.3.1.225</ecNumber>
    </recommendedName>
</protein>
<evidence type="ECO:0000256" key="5">
    <source>
        <dbReference type="ARBA" id="ARBA00023136"/>
    </source>
</evidence>
<dbReference type="PROSITE" id="PS50216">
    <property type="entry name" value="DHHC"/>
    <property type="match status" value="1"/>
</dbReference>
<sequence>MGAVRQVGLVILGISFFTSIALFGHVPRLRSTPIGWVNRFMWSIFPRWLFYIDRRFTGGYIGPLISGVGNYLMNEKHPLIMAFYLTLVSGGLYMFVKDGWQYLSPVHRIFVPIVGTLPYITMYQAANSDPGFVTLENHERALRAYPYDHVNFRPGVICRTCHLRKPARSKHCSICKHCIAKHDHHCVWINNCVGQLNIRHFLCFLGATNVFLTYGVYLTFDILQNVFMLRALMPSNTPISSLPWSIYMHLLGIIIVEEIYIGAVFLLASLTGILSYAFTIYHLYLIWAGTTTNETIKWSDWQDDIKNGDILIAESDENSPAEDDEYDEDEICRHWPKRTTQLFYRQDPANVTELPRGFLWRRVESLREMDNVYDLGWSKNFKDVFWPQEL</sequence>
<feature type="transmembrane region" description="Helical" evidence="11">
    <location>
        <begin position="7"/>
        <end position="26"/>
    </location>
</feature>
<evidence type="ECO:0000259" key="12">
    <source>
        <dbReference type="Pfam" id="PF01529"/>
    </source>
</evidence>
<feature type="transmembrane region" description="Helical" evidence="11">
    <location>
        <begin position="79"/>
        <end position="96"/>
    </location>
</feature>
<feature type="transmembrane region" description="Helical" evidence="11">
    <location>
        <begin position="263"/>
        <end position="287"/>
    </location>
</feature>
<dbReference type="AlphaFoldDB" id="A0A3N4JEZ0"/>
<evidence type="ECO:0000256" key="11">
    <source>
        <dbReference type="RuleBase" id="RU079119"/>
    </source>
</evidence>
<keyword evidence="7" id="KW-0449">Lipoprotein</keyword>
<evidence type="ECO:0000313" key="14">
    <source>
        <dbReference type="Proteomes" id="UP000276215"/>
    </source>
</evidence>
<keyword evidence="4 11" id="KW-1133">Transmembrane helix</keyword>
<proteinExistence type="inferred from homology"/>
<comment type="catalytic activity">
    <reaction evidence="10 11">
        <text>L-cysteinyl-[protein] + hexadecanoyl-CoA = S-hexadecanoyl-L-cysteinyl-[protein] + CoA</text>
        <dbReference type="Rhea" id="RHEA:36683"/>
        <dbReference type="Rhea" id="RHEA-COMP:10131"/>
        <dbReference type="Rhea" id="RHEA-COMP:11032"/>
        <dbReference type="ChEBI" id="CHEBI:29950"/>
        <dbReference type="ChEBI" id="CHEBI:57287"/>
        <dbReference type="ChEBI" id="CHEBI:57379"/>
        <dbReference type="ChEBI" id="CHEBI:74151"/>
        <dbReference type="EC" id="2.3.1.225"/>
    </reaction>
</comment>
<accession>A0A3N4JEZ0</accession>
<keyword evidence="3 11" id="KW-0812">Transmembrane</keyword>
<dbReference type="GO" id="GO:0016020">
    <property type="term" value="C:membrane"/>
    <property type="evidence" value="ECO:0007669"/>
    <property type="project" value="UniProtKB-SubCell"/>
</dbReference>
<keyword evidence="6" id="KW-0564">Palmitate</keyword>